<comment type="caution">
    <text evidence="8">The sequence shown here is derived from an EMBL/GenBank/DDBJ whole genome shotgun (WGS) entry which is preliminary data.</text>
</comment>
<dbReference type="RefSeq" id="WP_203901367.1">
    <property type="nucleotide sequence ID" value="NZ_BOPF01000018.1"/>
</dbReference>
<dbReference type="SUPFAM" id="SSF52172">
    <property type="entry name" value="CheY-like"/>
    <property type="match status" value="1"/>
</dbReference>
<keyword evidence="4" id="KW-0804">Transcription</keyword>
<proteinExistence type="predicted"/>
<evidence type="ECO:0000256" key="1">
    <source>
        <dbReference type="ARBA" id="ARBA00022553"/>
    </source>
</evidence>
<dbReference type="Gene3D" id="3.40.50.2300">
    <property type="match status" value="1"/>
</dbReference>
<dbReference type="InterPro" id="IPR039420">
    <property type="entry name" value="WalR-like"/>
</dbReference>
<dbReference type="SUPFAM" id="SSF46894">
    <property type="entry name" value="C-terminal effector domain of the bipartite response regulators"/>
    <property type="match status" value="1"/>
</dbReference>
<dbReference type="AlphaFoldDB" id="A0A8J4DR82"/>
<dbReference type="InterPro" id="IPR058245">
    <property type="entry name" value="NreC/VraR/RcsB-like_REC"/>
</dbReference>
<protein>
    <submittedName>
        <fullName evidence="8">DNA-binding response regulator</fullName>
    </submittedName>
</protein>
<name>A0A8J4DR82_9ACTN</name>
<dbReference type="PANTHER" id="PTHR43214">
    <property type="entry name" value="TWO-COMPONENT RESPONSE REGULATOR"/>
    <property type="match status" value="1"/>
</dbReference>
<dbReference type="Proteomes" id="UP000619260">
    <property type="component" value="Unassembled WGS sequence"/>
</dbReference>
<dbReference type="InterPro" id="IPR011006">
    <property type="entry name" value="CheY-like_superfamily"/>
</dbReference>
<dbReference type="InterPro" id="IPR000792">
    <property type="entry name" value="Tscrpt_reg_LuxR_C"/>
</dbReference>
<feature type="modified residue" description="4-aspartylphosphate" evidence="5">
    <location>
        <position position="54"/>
    </location>
</feature>
<evidence type="ECO:0000313" key="9">
    <source>
        <dbReference type="Proteomes" id="UP000619260"/>
    </source>
</evidence>
<dbReference type="PANTHER" id="PTHR43214:SF24">
    <property type="entry name" value="TRANSCRIPTIONAL REGULATORY PROTEIN NARL-RELATED"/>
    <property type="match status" value="1"/>
</dbReference>
<evidence type="ECO:0000256" key="5">
    <source>
        <dbReference type="PROSITE-ProRule" id="PRU00169"/>
    </source>
</evidence>
<sequence length="241" mass="25936">MIRTLIVDDQAMIRAGIRAILESQDDITVLGEAENGRLGVERCRSLRPDVVLMDVRMPVLDGLAATTALLDPSRVGTHVPRVLMLTTFDLDDYVYAALEAGASGFLLKDSEPGELQRAVRVVAAGEALLGPSITRRLIENFVSARPRRSAGDTALHALTDREREVLRLMAFGMSNAEIAATLFISEQTTKTHVSRILQKLGLRDRVQAVVFGYETGLVTPGGAVTASGGASRGSKRALGLR</sequence>
<evidence type="ECO:0000313" key="8">
    <source>
        <dbReference type="EMBL" id="GIJ47860.1"/>
    </source>
</evidence>
<keyword evidence="3 8" id="KW-0238">DNA-binding</keyword>
<evidence type="ECO:0000256" key="4">
    <source>
        <dbReference type="ARBA" id="ARBA00023163"/>
    </source>
</evidence>
<evidence type="ECO:0000256" key="2">
    <source>
        <dbReference type="ARBA" id="ARBA00023015"/>
    </source>
</evidence>
<dbReference type="PROSITE" id="PS50110">
    <property type="entry name" value="RESPONSE_REGULATORY"/>
    <property type="match status" value="1"/>
</dbReference>
<organism evidence="8 9">
    <name type="scientific">Virgisporangium aliadipatigenens</name>
    <dbReference type="NCBI Taxonomy" id="741659"/>
    <lineage>
        <taxon>Bacteria</taxon>
        <taxon>Bacillati</taxon>
        <taxon>Actinomycetota</taxon>
        <taxon>Actinomycetes</taxon>
        <taxon>Micromonosporales</taxon>
        <taxon>Micromonosporaceae</taxon>
        <taxon>Virgisporangium</taxon>
    </lineage>
</organism>
<keyword evidence="9" id="KW-1185">Reference proteome</keyword>
<dbReference type="InterPro" id="IPR016032">
    <property type="entry name" value="Sig_transdc_resp-reg_C-effctor"/>
</dbReference>
<dbReference type="InterPro" id="IPR001789">
    <property type="entry name" value="Sig_transdc_resp-reg_receiver"/>
</dbReference>
<dbReference type="PRINTS" id="PR00038">
    <property type="entry name" value="HTHLUXR"/>
</dbReference>
<dbReference type="SMART" id="SM00421">
    <property type="entry name" value="HTH_LUXR"/>
    <property type="match status" value="1"/>
</dbReference>
<reference evidence="8" key="1">
    <citation type="submission" date="2021-01" db="EMBL/GenBank/DDBJ databases">
        <title>Whole genome shotgun sequence of Virgisporangium aliadipatigenens NBRC 105644.</title>
        <authorList>
            <person name="Komaki H."/>
            <person name="Tamura T."/>
        </authorList>
    </citation>
    <scope>NUCLEOTIDE SEQUENCE</scope>
    <source>
        <strain evidence="8">NBRC 105644</strain>
    </source>
</reference>
<evidence type="ECO:0000259" key="7">
    <source>
        <dbReference type="PROSITE" id="PS50110"/>
    </source>
</evidence>
<dbReference type="GO" id="GO:0006355">
    <property type="term" value="P:regulation of DNA-templated transcription"/>
    <property type="evidence" value="ECO:0007669"/>
    <property type="project" value="InterPro"/>
</dbReference>
<accession>A0A8J4DR82</accession>
<dbReference type="SMART" id="SM00448">
    <property type="entry name" value="REC"/>
    <property type="match status" value="1"/>
</dbReference>
<keyword evidence="1 5" id="KW-0597">Phosphoprotein</keyword>
<dbReference type="GO" id="GO:0000160">
    <property type="term" value="P:phosphorelay signal transduction system"/>
    <property type="evidence" value="ECO:0007669"/>
    <property type="project" value="InterPro"/>
</dbReference>
<dbReference type="CDD" id="cd17535">
    <property type="entry name" value="REC_NarL-like"/>
    <property type="match status" value="1"/>
</dbReference>
<feature type="domain" description="Response regulatory" evidence="7">
    <location>
        <begin position="3"/>
        <end position="123"/>
    </location>
</feature>
<dbReference type="CDD" id="cd06170">
    <property type="entry name" value="LuxR_C_like"/>
    <property type="match status" value="1"/>
</dbReference>
<dbReference type="Pfam" id="PF00072">
    <property type="entry name" value="Response_reg"/>
    <property type="match status" value="1"/>
</dbReference>
<evidence type="ECO:0000259" key="6">
    <source>
        <dbReference type="PROSITE" id="PS50043"/>
    </source>
</evidence>
<dbReference type="EMBL" id="BOPF01000018">
    <property type="protein sequence ID" value="GIJ47860.1"/>
    <property type="molecule type" value="Genomic_DNA"/>
</dbReference>
<gene>
    <name evidence="8" type="ORF">Val02_47460</name>
</gene>
<keyword evidence="2" id="KW-0805">Transcription regulation</keyword>
<dbReference type="Pfam" id="PF00196">
    <property type="entry name" value="GerE"/>
    <property type="match status" value="1"/>
</dbReference>
<dbReference type="GO" id="GO:0003677">
    <property type="term" value="F:DNA binding"/>
    <property type="evidence" value="ECO:0007669"/>
    <property type="project" value="UniProtKB-KW"/>
</dbReference>
<evidence type="ECO:0000256" key="3">
    <source>
        <dbReference type="ARBA" id="ARBA00023125"/>
    </source>
</evidence>
<feature type="domain" description="HTH luxR-type" evidence="6">
    <location>
        <begin position="151"/>
        <end position="216"/>
    </location>
</feature>
<dbReference type="PROSITE" id="PS50043">
    <property type="entry name" value="HTH_LUXR_2"/>
    <property type="match status" value="1"/>
</dbReference>